<dbReference type="Proteomes" id="UP001220670">
    <property type="component" value="Unassembled WGS sequence"/>
</dbReference>
<proteinExistence type="predicted"/>
<gene>
    <name evidence="1" type="ORF">PO250_02075</name>
</gene>
<dbReference type="EMBL" id="JAQONE010000006">
    <property type="protein sequence ID" value="MDC2829124.1"/>
    <property type="molecule type" value="Genomic_DNA"/>
</dbReference>
<organism evidence="1 2">
    <name type="scientific">Limosilactobacillus mucosae</name>
    <name type="common">Lactobacillus mucosae</name>
    <dbReference type="NCBI Taxonomy" id="97478"/>
    <lineage>
        <taxon>Bacteria</taxon>
        <taxon>Bacillati</taxon>
        <taxon>Bacillota</taxon>
        <taxon>Bacilli</taxon>
        <taxon>Lactobacillales</taxon>
        <taxon>Lactobacillaceae</taxon>
        <taxon>Limosilactobacillus</taxon>
    </lineage>
</organism>
<accession>A0AAJ1MAK5</accession>
<sequence>MRKLTTELLNEAYEKLTTRDITMHAKNASARFLTKGNIREMCLPQKNREIDYGMFFNDALVMELTHLAIAKNFLIWLIEGIDDGKRFASKPELNDPSLLVLGDYDYASSDDVAEAGKLLLQVAEDDSIIPAWNDNDPKHSDYLLSRAFETIVNAKRFYDEQIPDCTVSRNNNMIDTVNPRNYDDAQTPKLVIKAYTQVVLEEVFAHAKNGSAPFAVKDNGNVFASAGSKNGSGRFALFANEKLLIEIARLQNARDFLLWNSRNTYDFVDPETSEWLNAHVLKDQEKTQEFLIKLAASNDMIHEQNSEDDDFIEPMNIIKAVF</sequence>
<name>A0AAJ1MAK5_LIMMU</name>
<evidence type="ECO:0000313" key="1">
    <source>
        <dbReference type="EMBL" id="MDC2829124.1"/>
    </source>
</evidence>
<protein>
    <submittedName>
        <fullName evidence="1">Uncharacterized protein</fullName>
    </submittedName>
</protein>
<reference evidence="1" key="1">
    <citation type="submission" date="2023-01" db="EMBL/GenBank/DDBJ databases">
        <title>Genome analysis of 13 Lactobacillus isolated from gut of wild boar.</title>
        <authorList>
            <person name="Papp P."/>
            <person name="Libisch B."/>
            <person name="Nagy T."/>
            <person name="Olasz F."/>
        </authorList>
    </citation>
    <scope>NUCLEOTIDE SEQUENCE</scope>
    <source>
        <strain evidence="1">F146</strain>
    </source>
</reference>
<comment type="caution">
    <text evidence="1">The sequence shown here is derived from an EMBL/GenBank/DDBJ whole genome shotgun (WGS) entry which is preliminary data.</text>
</comment>
<evidence type="ECO:0000313" key="2">
    <source>
        <dbReference type="Proteomes" id="UP001220670"/>
    </source>
</evidence>
<dbReference type="AlphaFoldDB" id="A0AAJ1MAK5"/>
<dbReference type="RefSeq" id="WP_272225784.1">
    <property type="nucleotide sequence ID" value="NZ_JAQONE010000006.1"/>
</dbReference>